<organism evidence="1 2">
    <name type="scientific">Methylobacterium iners</name>
    <dbReference type="NCBI Taxonomy" id="418707"/>
    <lineage>
        <taxon>Bacteria</taxon>
        <taxon>Pseudomonadati</taxon>
        <taxon>Pseudomonadota</taxon>
        <taxon>Alphaproteobacteria</taxon>
        <taxon>Hyphomicrobiales</taxon>
        <taxon>Methylobacteriaceae</taxon>
        <taxon>Methylobacterium</taxon>
    </lineage>
</organism>
<dbReference type="EMBL" id="BPQP01000007">
    <property type="protein sequence ID" value="GJD93343.1"/>
    <property type="molecule type" value="Genomic_DNA"/>
</dbReference>
<evidence type="ECO:0000313" key="1">
    <source>
        <dbReference type="EMBL" id="GJD93343.1"/>
    </source>
</evidence>
<gene>
    <name evidence="1" type="ORF">OCOJLMKI_0536</name>
</gene>
<accession>A0ABQ4RT58</accession>
<reference evidence="1" key="2">
    <citation type="submission" date="2021-08" db="EMBL/GenBank/DDBJ databases">
        <authorList>
            <person name="Tani A."/>
            <person name="Ola A."/>
            <person name="Ogura Y."/>
            <person name="Katsura K."/>
            <person name="Hayashi T."/>
        </authorList>
    </citation>
    <scope>NUCLEOTIDE SEQUENCE</scope>
    <source>
        <strain evidence="1">DSM 19015</strain>
    </source>
</reference>
<comment type="caution">
    <text evidence="1">The sequence shown here is derived from an EMBL/GenBank/DDBJ whole genome shotgun (WGS) entry which is preliminary data.</text>
</comment>
<dbReference type="RefSeq" id="WP_238242552.1">
    <property type="nucleotide sequence ID" value="NZ_BPQP01000007.1"/>
</dbReference>
<name>A0ABQ4RT58_9HYPH</name>
<reference evidence="1" key="1">
    <citation type="journal article" date="2021" name="Front. Microbiol.">
        <title>Comprehensive Comparative Genomics and Phenotyping of Methylobacterium Species.</title>
        <authorList>
            <person name="Alessa O."/>
            <person name="Ogura Y."/>
            <person name="Fujitani Y."/>
            <person name="Takami H."/>
            <person name="Hayashi T."/>
            <person name="Sahin N."/>
            <person name="Tani A."/>
        </authorList>
    </citation>
    <scope>NUCLEOTIDE SEQUENCE</scope>
    <source>
        <strain evidence="1">DSM 19015</strain>
    </source>
</reference>
<proteinExistence type="predicted"/>
<keyword evidence="2" id="KW-1185">Reference proteome</keyword>
<protein>
    <submittedName>
        <fullName evidence="1">Uncharacterized protein</fullName>
    </submittedName>
</protein>
<dbReference type="Proteomes" id="UP001055125">
    <property type="component" value="Unassembled WGS sequence"/>
</dbReference>
<sequence length="257" mass="26835">MTTVVEALVEATAAMNAATASVLQARTQIQADFAAAKADAVKVVNDVTVLQRQWYCDPVNGNDANDGSTLAKATKTLHGIVSRAPSATKHYVFLMNDITHEHWSQAFADISVRGSQPGPDPAGVFPVAAAQRKVTFRPTALNSPIGNSQTTTAMFQLFNTMSFTGVDLVLADQPAGQTISGHFYAFRGANLIVDIGSILGVTAGAPGRLIQKGDSAPVGFYLYGSVAAAAQGRIFSGIAAGADPRVGGFYQTNLTTN</sequence>
<evidence type="ECO:0000313" key="2">
    <source>
        <dbReference type="Proteomes" id="UP001055125"/>
    </source>
</evidence>